<dbReference type="InterPro" id="IPR045584">
    <property type="entry name" value="Pilin-like"/>
</dbReference>
<dbReference type="NCBIfam" id="TIGR02532">
    <property type="entry name" value="IV_pilin_GFxxxE"/>
    <property type="match status" value="1"/>
</dbReference>
<evidence type="ECO:0000256" key="1">
    <source>
        <dbReference type="SAM" id="Phobius"/>
    </source>
</evidence>
<keyword evidence="1" id="KW-0472">Membrane</keyword>
<evidence type="ECO:0000313" key="2">
    <source>
        <dbReference type="EMBL" id="EDM29431.1"/>
    </source>
</evidence>
<keyword evidence="3" id="KW-1185">Reference proteome</keyword>
<dbReference type="InterPro" id="IPR012902">
    <property type="entry name" value="N_methyl_site"/>
</dbReference>
<sequence length="289" mass="32784">MKKIALSTEDLTYFDIKCILLQNNHQSLSDCIVRRSNEQEKGSEMNKKFSLIELLVVIAIIGILASLILPSLAQARKTARSSICLNNQKQIYTAELMWAGDNEGLIIYCYNGEDWNARSYDDMLGEYMGRELSGTIKRKNGMEVGDSTSKVNDVFQCPEDTLENHWDNFIRRTYSRNSGPNFWDGVSFGSEDEVWLESIQLKFSEIDDASRVMLTSEKAINFNSLGRKGQSRLFRPTDQYEGEQFDLHGSYKYNYTFVDGSTKTMSIFAGIGDGDINNPLGIWTRVSGD</sequence>
<feature type="transmembrane region" description="Helical" evidence="1">
    <location>
        <begin position="51"/>
        <end position="73"/>
    </location>
</feature>
<dbReference type="EMBL" id="ABCK01000001">
    <property type="protein sequence ID" value="EDM29431.1"/>
    <property type="molecule type" value="Genomic_DNA"/>
</dbReference>
<dbReference type="SUPFAM" id="SSF54523">
    <property type="entry name" value="Pili subunits"/>
    <property type="match status" value="1"/>
</dbReference>
<dbReference type="STRING" id="313628.LNTAR_16813"/>
<comment type="caution">
    <text evidence="2">The sequence shown here is derived from an EMBL/GenBank/DDBJ whole genome shotgun (WGS) entry which is preliminary data.</text>
</comment>
<gene>
    <name evidence="2" type="ORF">LNTAR_16813</name>
</gene>
<keyword evidence="1" id="KW-1133">Transmembrane helix</keyword>
<dbReference type="Proteomes" id="UP000004947">
    <property type="component" value="Unassembled WGS sequence"/>
</dbReference>
<dbReference type="eggNOG" id="COG2165">
    <property type="taxonomic scope" value="Bacteria"/>
</dbReference>
<organism evidence="2 3">
    <name type="scientific">Lentisphaera araneosa HTCC2155</name>
    <dbReference type="NCBI Taxonomy" id="313628"/>
    <lineage>
        <taxon>Bacteria</taxon>
        <taxon>Pseudomonadati</taxon>
        <taxon>Lentisphaerota</taxon>
        <taxon>Lentisphaeria</taxon>
        <taxon>Lentisphaerales</taxon>
        <taxon>Lentisphaeraceae</taxon>
        <taxon>Lentisphaera</taxon>
    </lineage>
</organism>
<dbReference type="PANTHER" id="PTHR30093">
    <property type="entry name" value="GENERAL SECRETION PATHWAY PROTEIN G"/>
    <property type="match status" value="1"/>
</dbReference>
<protein>
    <submittedName>
        <fullName evidence="2">Uncharacterized protein</fullName>
    </submittedName>
</protein>
<name>A6DF51_9BACT</name>
<keyword evidence="1" id="KW-0812">Transmembrane</keyword>
<proteinExistence type="predicted"/>
<reference evidence="2 3" key="1">
    <citation type="journal article" date="2010" name="J. Bacteriol.">
        <title>Genome sequence of Lentisphaera araneosa HTCC2155T, the type species of the order Lentisphaerales in the phylum Lentisphaerae.</title>
        <authorList>
            <person name="Thrash J.C."/>
            <person name="Cho J.C."/>
            <person name="Vergin K.L."/>
            <person name="Morris R.M."/>
            <person name="Giovannoni S.J."/>
        </authorList>
    </citation>
    <scope>NUCLEOTIDE SEQUENCE [LARGE SCALE GENOMIC DNA]</scope>
    <source>
        <strain evidence="2 3">HTCC2155</strain>
    </source>
</reference>
<dbReference type="AlphaFoldDB" id="A6DF51"/>
<accession>A6DF51</accession>
<dbReference type="Gene3D" id="3.30.700.10">
    <property type="entry name" value="Glycoprotein, Type 4 Pilin"/>
    <property type="match status" value="1"/>
</dbReference>
<evidence type="ECO:0000313" key="3">
    <source>
        <dbReference type="Proteomes" id="UP000004947"/>
    </source>
</evidence>